<dbReference type="PANTHER" id="PTHR48079:SF6">
    <property type="entry name" value="NAD(P)-BINDING DOMAIN-CONTAINING PROTEIN-RELATED"/>
    <property type="match status" value="1"/>
</dbReference>
<evidence type="ECO:0000313" key="2">
    <source>
        <dbReference type="Proteomes" id="UP001597032"/>
    </source>
</evidence>
<dbReference type="SUPFAM" id="SSF51735">
    <property type="entry name" value="NAD(P)-binding Rossmann-fold domains"/>
    <property type="match status" value="1"/>
</dbReference>
<dbReference type="Gene3D" id="3.40.50.720">
    <property type="entry name" value="NAD(P)-binding Rossmann-like Domain"/>
    <property type="match status" value="1"/>
</dbReference>
<accession>A0ABW2Z8G6</accession>
<keyword evidence="2" id="KW-1185">Reference proteome</keyword>
<comment type="caution">
    <text evidence="1">The sequence shown here is derived from an EMBL/GenBank/DDBJ whole genome shotgun (WGS) entry which is preliminary data.</text>
</comment>
<dbReference type="Proteomes" id="UP001597032">
    <property type="component" value="Unassembled WGS sequence"/>
</dbReference>
<gene>
    <name evidence="1" type="ORF">ACFQZW_09290</name>
</gene>
<name>A0ABW2Z8G6_9FLAO</name>
<evidence type="ECO:0000313" key="1">
    <source>
        <dbReference type="EMBL" id="MFD0762274.1"/>
    </source>
</evidence>
<proteinExistence type="predicted"/>
<dbReference type="PANTHER" id="PTHR48079">
    <property type="entry name" value="PROTEIN YEEZ"/>
    <property type="match status" value="1"/>
</dbReference>
<protein>
    <submittedName>
        <fullName evidence="1">dTDP-glucose 4,6-dehydratase</fullName>
    </submittedName>
</protein>
<reference evidence="2" key="1">
    <citation type="journal article" date="2019" name="Int. J. Syst. Evol. Microbiol.">
        <title>The Global Catalogue of Microorganisms (GCM) 10K type strain sequencing project: providing services to taxonomists for standard genome sequencing and annotation.</title>
        <authorList>
            <consortium name="The Broad Institute Genomics Platform"/>
            <consortium name="The Broad Institute Genome Sequencing Center for Infectious Disease"/>
            <person name="Wu L."/>
            <person name="Ma J."/>
        </authorList>
    </citation>
    <scope>NUCLEOTIDE SEQUENCE [LARGE SCALE GENOMIC DNA]</scope>
    <source>
        <strain evidence="2">CCUG 60022</strain>
    </source>
</reference>
<dbReference type="RefSeq" id="WP_386782575.1">
    <property type="nucleotide sequence ID" value="NZ_JBHTIC010000008.1"/>
</dbReference>
<dbReference type="InterPro" id="IPR036291">
    <property type="entry name" value="NAD(P)-bd_dom_sf"/>
</dbReference>
<organism evidence="1 2">
    <name type="scientific">Lutibacter aestuarii</name>
    <dbReference type="NCBI Taxonomy" id="861111"/>
    <lineage>
        <taxon>Bacteria</taxon>
        <taxon>Pseudomonadati</taxon>
        <taxon>Bacteroidota</taxon>
        <taxon>Flavobacteriia</taxon>
        <taxon>Flavobacteriales</taxon>
        <taxon>Flavobacteriaceae</taxon>
        <taxon>Lutibacter</taxon>
    </lineage>
</organism>
<dbReference type="InterPro" id="IPR051783">
    <property type="entry name" value="NAD(P)-dependent_oxidoreduct"/>
</dbReference>
<sequence length="260" mass="29410">MKNTISILGCGWLGLPLAKLLLNNGFFIKGSTTSLKKTSYFKTLSIEPYLIDLENVRKLDTTFLNSGILIIAIPSKNIEGFKILVDFIRESSIKKVIFISSTSVYPSSNSMVNETSKLVDSPLVSIENLIKNNSIFSTTIVRFAGLFGYDRKPGNFFKNGRKISNPNGFVNMIHQDDCVQILLKIIEGNHWGITLNACADTHPTRKEFYTKTTLDIGNPLPLFVENKNDTYKIISNKKLKKTLNYTFKYADLMKLDYRKL</sequence>
<dbReference type="EMBL" id="JBHTIC010000008">
    <property type="protein sequence ID" value="MFD0762274.1"/>
    <property type="molecule type" value="Genomic_DNA"/>
</dbReference>